<evidence type="ECO:0000256" key="1">
    <source>
        <dbReference type="ARBA" id="ARBA00004496"/>
    </source>
</evidence>
<feature type="compositionally biased region" description="Basic and acidic residues" evidence="7">
    <location>
        <begin position="212"/>
        <end position="221"/>
    </location>
</feature>
<protein>
    <submittedName>
        <fullName evidence="10">PDZ and LIM domain protein Zasp</fullName>
    </submittedName>
</protein>
<dbReference type="CDD" id="cd23068">
    <property type="entry name" value="PDZ_ZASP52-like"/>
    <property type="match status" value="1"/>
</dbReference>
<feature type="compositionally biased region" description="Basic and acidic residues" evidence="7">
    <location>
        <begin position="896"/>
        <end position="908"/>
    </location>
</feature>
<dbReference type="EMBL" id="GBHO01009212">
    <property type="protein sequence ID" value="JAG34392.1"/>
    <property type="molecule type" value="Transcribed_RNA"/>
</dbReference>
<sequence length="1762" mass="189446">MAQIVNIRLSRADAVPWGFRLQGGKDFGQPLLIQKVNGGSAAERAGLQVGDALVRVNGADVQEMRHKDAQDCIVRAGNNIEMSIQRGGTSTWKPQVSAVGSLPTPGGQSPVPVTKTSLAAKTTAAPVPSGHNVSPRPFGGASTPQMNGGGDVKALVNKQYNSPIGVYSEETIAETLSAQTEVLATGALGVNFMKNEKTYDSTKSEVLKMVQEVEKEPRDPEPAPLSNAKYFSTTSHAVGGRATSPRPLTPLARQMGAPSALAHPSTQAHSRPSTPQLPQDKPYMPPASPMPGSPVCSECGKHIVGVFVRIKDKNLHVECFKCATCGSSLKNVGYYTINNKLYCDIHAKMVARQNPPAPNLDPITVAPGARIPGGAISSPIPPAPLPSSLPVQPPKVARLPTSAPPPSQPVSLPVSFPPSLPTAAPQSPQPGTLAPLPFHTPNAPAPKPFGSVTAPAPAPPSTIQFTPSAPQPNFGAPPSNFSASKPQTDNLNPVIWPPNRNQKKVSVSEPETTSCSKIKDDFVETARKRMSICSQEVCDLSESCNREICSLTGESYDNRPASPIPDRELGLIVKQNVVAAAQSHGGRKSKRSTSQTVSKMTYAEGVCAQSLATQLMMLTPRGLSPQREDSPEVLDISSRPLGIKSLLPPACVYRSLTPTQIVVFPPNLPDMMVNRSRSPSPRPPTGKTNLKKKDQKREDQVKGTPPSFVGLPVVTPKPGSTIDCKLEELELKAQAHLPVPVVTVTEETVGTNVSETCSQDESQAEQTTETSQEIMEVSEQEEVCTRTTLTQNMKEMEIQNEAKITHKMIPEQPLDDKMYTKREVEKIVKEELKKVFLKEEIPPKKEIVPGPSIDDLPAPVYASGGMAMALSTASDRPFTPAPFPRVPEMSLYPNEPKPKPKERKKPEKYVPIPEPSEPYFPPPPPPPDTENKDERIARALREVDCRSPMTEALTIAPERSYSPLPTTAKVDLTKLSSLKMESTTERTCSTKCSESSCPIKSVKAPITLSGTASAFKPTGNGNGSLIPKSTPLVYIPQVGRGNREPKMEERYGIDRSVAAHGGKTKEKIAGFERSQALTDTSSEINEMEFSAMKSTEVQYGCAVAKNPPPQAVPQKSAPSGLRGDNLLPSYQQWLGDIPVRNAQVRSMSPLPHPIKAPSMEPRPMPQAPSFPHHPRTQAYYSAPRSRETQKHSTCASQAISTMSANASNQQTSQTCVLPHALAQQELKICSQSQAAASSKTQLTTSTKTVNQSATVSSTASKLSSRSTRTVSPLAGKPTSVTTSGKQTFKPDIPARALSPSWKADYVRSVQNLSPITVRLPSPVPPPLKPKGEQTQVTSANVTVKNKSKTTTASSKPPTSTQTTKTQPTPGHCGTSKGCGTPPGTPGRSSPSNHCGTSKGCGTPEESRSPTEELGRMKFNAQQNTMSRGSKNSNKENFTTSMMQSSENKAASQTNLTYKCTTSTINDENTGTLYGARKTVFTNKLVGILKKSATETDTKSQVLPSLNGQSRRNPLQPSSISCNTSWQPFPTNLPLPRNCGVNPSSSGPNAGGAGGLGGGRSSIAGSTAPRRGRGVLNAAVPAGGRVPLCGHCNNQIRGPFITALGKIWCPEHFICVNPKCKRPLQDIGFVEEDDGLYCEYCFEQYLAPACDKCRSKIKGDCLNAIGKHFHPECFKCSYCEKLFGNNPFFLEDGLPYCENDWNELFTTKCFSCGFPIEAGDRWVEALNNNYHSQCFNCTMCKKNLEGQSFFAKGGRPFCKNHAR</sequence>
<dbReference type="InterPro" id="IPR006643">
    <property type="entry name" value="Zasp-like_motif"/>
</dbReference>
<dbReference type="PROSITE" id="PS50023">
    <property type="entry name" value="LIM_DOMAIN_2"/>
    <property type="match status" value="3"/>
</dbReference>
<accession>A0A0A9YMW1</accession>
<dbReference type="GO" id="GO:0051371">
    <property type="term" value="F:muscle alpha-actinin binding"/>
    <property type="evidence" value="ECO:0007669"/>
    <property type="project" value="TreeGrafter"/>
</dbReference>
<dbReference type="SMART" id="SM00228">
    <property type="entry name" value="PDZ"/>
    <property type="match status" value="1"/>
</dbReference>
<dbReference type="FunFam" id="2.10.110.10:FF:000020">
    <property type="entry name" value="PDZ and LIM domain protein 5"/>
    <property type="match status" value="1"/>
</dbReference>
<dbReference type="FunFam" id="2.30.42.10:FF:000055">
    <property type="entry name" value="PDZ and LIM domain protein 3"/>
    <property type="match status" value="1"/>
</dbReference>
<feature type="compositionally biased region" description="Low complexity" evidence="7">
    <location>
        <begin position="1339"/>
        <end position="1391"/>
    </location>
</feature>
<dbReference type="Pfam" id="PF15936">
    <property type="entry name" value="DUF4749"/>
    <property type="match status" value="1"/>
</dbReference>
<dbReference type="PROSITE" id="PS00478">
    <property type="entry name" value="LIM_DOMAIN_1"/>
    <property type="match status" value="1"/>
</dbReference>
<dbReference type="PROSITE" id="PS50106">
    <property type="entry name" value="PDZ"/>
    <property type="match status" value="1"/>
</dbReference>
<feature type="compositionally biased region" description="Pro residues" evidence="7">
    <location>
        <begin position="912"/>
        <end position="928"/>
    </location>
</feature>
<feature type="region of interest" description="Disordered" evidence="7">
    <location>
        <begin position="212"/>
        <end position="291"/>
    </location>
</feature>
<feature type="domain" description="LIM zinc-binding" evidence="8">
    <location>
        <begin position="1647"/>
        <end position="1706"/>
    </location>
</feature>
<dbReference type="InterPro" id="IPR050604">
    <property type="entry name" value="PDZ-LIM_domain"/>
</dbReference>
<feature type="region of interest" description="Disordered" evidence="7">
    <location>
        <begin position="1237"/>
        <end position="1292"/>
    </location>
</feature>
<dbReference type="PANTHER" id="PTHR24214:SF38">
    <property type="entry name" value="PDZ AND LIM DOMAIN PROTEIN ZASP-RELATED"/>
    <property type="match status" value="1"/>
</dbReference>
<dbReference type="FunFam" id="2.10.110.10:FF:000060">
    <property type="entry name" value="Uncharacterized protein, isoform Z"/>
    <property type="match status" value="1"/>
</dbReference>
<reference evidence="10" key="2">
    <citation type="submission" date="2014-07" db="EMBL/GenBank/DDBJ databases">
        <authorList>
            <person name="Hull J."/>
        </authorList>
    </citation>
    <scope>NUCLEOTIDE SEQUENCE</scope>
</reference>
<dbReference type="GO" id="GO:0030018">
    <property type="term" value="C:Z disc"/>
    <property type="evidence" value="ECO:0007669"/>
    <property type="project" value="TreeGrafter"/>
</dbReference>
<evidence type="ECO:0000313" key="10">
    <source>
        <dbReference type="EMBL" id="JAG34392.1"/>
    </source>
</evidence>
<gene>
    <name evidence="10" type="primary">Zasp52_7</name>
    <name evidence="10" type="ORF">CM83_97069</name>
</gene>
<dbReference type="GO" id="GO:0005912">
    <property type="term" value="C:adherens junction"/>
    <property type="evidence" value="ECO:0007669"/>
    <property type="project" value="TreeGrafter"/>
</dbReference>
<dbReference type="Pfam" id="PF00412">
    <property type="entry name" value="LIM"/>
    <property type="match status" value="4"/>
</dbReference>
<feature type="compositionally biased region" description="Gly residues" evidence="7">
    <location>
        <begin position="1548"/>
        <end position="1559"/>
    </location>
</feature>
<dbReference type="PRINTS" id="PR01217">
    <property type="entry name" value="PRICHEXTENSN"/>
</dbReference>
<evidence type="ECO:0000256" key="2">
    <source>
        <dbReference type="ARBA" id="ARBA00022490"/>
    </source>
</evidence>
<dbReference type="GO" id="GO:0061061">
    <property type="term" value="P:muscle structure development"/>
    <property type="evidence" value="ECO:0007669"/>
    <property type="project" value="TreeGrafter"/>
</dbReference>
<keyword evidence="4 6" id="KW-0862">Zinc</keyword>
<dbReference type="GO" id="GO:0003779">
    <property type="term" value="F:actin binding"/>
    <property type="evidence" value="ECO:0007669"/>
    <property type="project" value="TreeGrafter"/>
</dbReference>
<name>A0A0A9YMW1_LYGHE</name>
<feature type="region of interest" description="Disordered" evidence="7">
    <location>
        <begin position="374"/>
        <end position="508"/>
    </location>
</feature>
<feature type="compositionally biased region" description="Low complexity" evidence="7">
    <location>
        <begin position="1237"/>
        <end position="1269"/>
    </location>
</feature>
<dbReference type="CDD" id="cd08368">
    <property type="entry name" value="LIM"/>
    <property type="match status" value="1"/>
</dbReference>
<feature type="compositionally biased region" description="Pro residues" evidence="7">
    <location>
        <begin position="379"/>
        <end position="393"/>
    </location>
</feature>
<evidence type="ECO:0000256" key="7">
    <source>
        <dbReference type="SAM" id="MobiDB-lite"/>
    </source>
</evidence>
<dbReference type="PANTHER" id="PTHR24214">
    <property type="entry name" value="PDZ AND LIM DOMAIN PROTEIN ZASP"/>
    <property type="match status" value="1"/>
</dbReference>
<dbReference type="SUPFAM" id="SSF57716">
    <property type="entry name" value="Glucocorticoid receptor-like (DNA-binding domain)"/>
    <property type="match status" value="5"/>
</dbReference>
<feature type="domain" description="LIM zinc-binding" evidence="8">
    <location>
        <begin position="294"/>
        <end position="353"/>
    </location>
</feature>
<dbReference type="InterPro" id="IPR036034">
    <property type="entry name" value="PDZ_sf"/>
</dbReference>
<dbReference type="InterPro" id="IPR001781">
    <property type="entry name" value="Znf_LIM"/>
</dbReference>
<dbReference type="GO" id="GO:0001725">
    <property type="term" value="C:stress fiber"/>
    <property type="evidence" value="ECO:0007669"/>
    <property type="project" value="TreeGrafter"/>
</dbReference>
<feature type="region of interest" description="Disordered" evidence="7">
    <location>
        <begin position="1493"/>
        <end position="1519"/>
    </location>
</feature>
<comment type="subcellular location">
    <subcellularLocation>
        <location evidence="1">Cytoplasm</location>
    </subcellularLocation>
</comment>
<feature type="compositionally biased region" description="Polar residues" evidence="7">
    <location>
        <begin position="264"/>
        <end position="277"/>
    </location>
</feature>
<evidence type="ECO:0000259" key="9">
    <source>
        <dbReference type="PROSITE" id="PS50106"/>
    </source>
</evidence>
<organism evidence="10">
    <name type="scientific">Lygus hesperus</name>
    <name type="common">Western plant bug</name>
    <dbReference type="NCBI Taxonomy" id="30085"/>
    <lineage>
        <taxon>Eukaryota</taxon>
        <taxon>Metazoa</taxon>
        <taxon>Ecdysozoa</taxon>
        <taxon>Arthropoda</taxon>
        <taxon>Hexapoda</taxon>
        <taxon>Insecta</taxon>
        <taxon>Pterygota</taxon>
        <taxon>Neoptera</taxon>
        <taxon>Paraneoptera</taxon>
        <taxon>Hemiptera</taxon>
        <taxon>Heteroptera</taxon>
        <taxon>Panheteroptera</taxon>
        <taxon>Cimicomorpha</taxon>
        <taxon>Miridae</taxon>
        <taxon>Mirini</taxon>
        <taxon>Lygus</taxon>
    </lineage>
</organism>
<dbReference type="GO" id="GO:0046872">
    <property type="term" value="F:metal ion binding"/>
    <property type="evidence" value="ECO:0007669"/>
    <property type="project" value="UniProtKB-KW"/>
</dbReference>
<keyword evidence="3 6" id="KW-0479">Metal-binding</keyword>
<proteinExistence type="predicted"/>
<dbReference type="InterPro" id="IPR001478">
    <property type="entry name" value="PDZ"/>
</dbReference>
<dbReference type="CDD" id="cd09455">
    <property type="entry name" value="LIM1_Enigma_like_1"/>
    <property type="match status" value="1"/>
</dbReference>
<keyword evidence="2" id="KW-0963">Cytoplasm</keyword>
<dbReference type="GO" id="GO:0007507">
    <property type="term" value="P:heart development"/>
    <property type="evidence" value="ECO:0007669"/>
    <property type="project" value="TreeGrafter"/>
</dbReference>
<feature type="region of interest" description="Disordered" evidence="7">
    <location>
        <begin position="1536"/>
        <end position="1569"/>
    </location>
</feature>
<feature type="region of interest" description="Disordered" evidence="7">
    <location>
        <begin position="672"/>
        <end position="714"/>
    </location>
</feature>
<feature type="region of interest" description="Disordered" evidence="7">
    <location>
        <begin position="879"/>
        <end position="932"/>
    </location>
</feature>
<dbReference type="FunFam" id="2.10.110.10:FF:000073">
    <property type="entry name" value="Uncharacterized protein, isoform Z"/>
    <property type="match status" value="1"/>
</dbReference>
<dbReference type="FunFam" id="2.10.110.10:FF:000069">
    <property type="entry name" value="Uncharacterized protein, isoform Z"/>
    <property type="match status" value="1"/>
</dbReference>
<evidence type="ECO:0000256" key="6">
    <source>
        <dbReference type="PROSITE-ProRule" id="PRU00125"/>
    </source>
</evidence>
<dbReference type="CDD" id="cd09360">
    <property type="entry name" value="LIM_ALP_like"/>
    <property type="match status" value="1"/>
</dbReference>
<feature type="domain" description="LIM zinc-binding" evidence="8">
    <location>
        <begin position="1707"/>
        <end position="1762"/>
    </location>
</feature>
<keyword evidence="5 6" id="KW-0440">LIM domain</keyword>
<feature type="region of interest" description="Disordered" evidence="7">
    <location>
        <begin position="89"/>
        <end position="110"/>
    </location>
</feature>
<dbReference type="GO" id="GO:0030036">
    <property type="term" value="P:actin cytoskeleton organization"/>
    <property type="evidence" value="ECO:0007669"/>
    <property type="project" value="TreeGrafter"/>
</dbReference>
<evidence type="ECO:0000259" key="8">
    <source>
        <dbReference type="PROSITE" id="PS50023"/>
    </source>
</evidence>
<dbReference type="SUPFAM" id="SSF50156">
    <property type="entry name" value="PDZ domain-like"/>
    <property type="match status" value="1"/>
</dbReference>
<dbReference type="InterPro" id="IPR031847">
    <property type="entry name" value="PDLI1-4/Zasp-like_mid"/>
</dbReference>
<reference evidence="10" key="1">
    <citation type="journal article" date="2014" name="PLoS ONE">
        <title>Transcriptome-Based Identification of ABC Transporters in the Western Tarnished Plant Bug Lygus hesperus.</title>
        <authorList>
            <person name="Hull J.J."/>
            <person name="Chaney K."/>
            <person name="Geib S.M."/>
            <person name="Fabrick J.A."/>
            <person name="Brent C.S."/>
            <person name="Walsh D."/>
            <person name="Lavine L.C."/>
        </authorList>
    </citation>
    <scope>NUCLEOTIDE SEQUENCE</scope>
</reference>
<evidence type="ECO:0000256" key="5">
    <source>
        <dbReference type="ARBA" id="ARBA00023038"/>
    </source>
</evidence>
<feature type="compositionally biased region" description="Polar residues" evidence="7">
    <location>
        <begin position="1498"/>
        <end position="1519"/>
    </location>
</feature>
<dbReference type="SMART" id="SM00132">
    <property type="entry name" value="LIM"/>
    <property type="match status" value="4"/>
</dbReference>
<feature type="compositionally biased region" description="Polar residues" evidence="7">
    <location>
        <begin position="479"/>
        <end position="491"/>
    </location>
</feature>
<dbReference type="Pfam" id="PF00595">
    <property type="entry name" value="PDZ"/>
    <property type="match status" value="1"/>
</dbReference>
<evidence type="ECO:0000256" key="3">
    <source>
        <dbReference type="ARBA" id="ARBA00022723"/>
    </source>
</evidence>
<dbReference type="GO" id="GO:0031941">
    <property type="term" value="C:filamentous actin"/>
    <property type="evidence" value="ECO:0007669"/>
    <property type="project" value="TreeGrafter"/>
</dbReference>
<dbReference type="SMART" id="SM00735">
    <property type="entry name" value="ZM"/>
    <property type="match status" value="1"/>
</dbReference>
<dbReference type="CDD" id="cd09461">
    <property type="entry name" value="LIM3_Enigma_like_1"/>
    <property type="match status" value="1"/>
</dbReference>
<feature type="compositionally biased region" description="Basic and acidic residues" evidence="7">
    <location>
        <begin position="691"/>
        <end position="701"/>
    </location>
</feature>
<evidence type="ECO:0000256" key="4">
    <source>
        <dbReference type="ARBA" id="ARBA00022833"/>
    </source>
</evidence>
<feature type="domain" description="PDZ" evidence="9">
    <location>
        <begin position="6"/>
        <end position="88"/>
    </location>
</feature>
<dbReference type="Gene3D" id="2.30.42.10">
    <property type="match status" value="1"/>
</dbReference>
<feature type="region of interest" description="Disordered" evidence="7">
    <location>
        <begin position="1316"/>
        <end position="1411"/>
    </location>
</feature>
<dbReference type="Gene3D" id="2.10.110.10">
    <property type="entry name" value="Cysteine Rich Protein"/>
    <property type="match status" value="4"/>
</dbReference>